<dbReference type="InterPro" id="IPR042070">
    <property type="entry name" value="PucR_C-HTH_sf"/>
</dbReference>
<keyword evidence="4" id="KW-1185">Reference proteome</keyword>
<dbReference type="InterPro" id="IPR051448">
    <property type="entry name" value="CdaR-like_regulators"/>
</dbReference>
<gene>
    <name evidence="3" type="ORF">Q5741_04080</name>
</gene>
<comment type="caution">
    <text evidence="3">The sequence shown here is derived from an EMBL/GenBank/DDBJ whole genome shotgun (WGS) entry which is preliminary data.</text>
</comment>
<feature type="domain" description="Purine catabolism PurC-like" evidence="1">
    <location>
        <begin position="9"/>
        <end position="124"/>
    </location>
</feature>
<dbReference type="Proteomes" id="UP001240171">
    <property type="component" value="Unassembled WGS sequence"/>
</dbReference>
<dbReference type="InterPro" id="IPR025736">
    <property type="entry name" value="PucR_C-HTH_dom"/>
</dbReference>
<dbReference type="Pfam" id="PF07905">
    <property type="entry name" value="PucR"/>
    <property type="match status" value="1"/>
</dbReference>
<reference evidence="3 4" key="1">
    <citation type="submission" date="2023-07" db="EMBL/GenBank/DDBJ databases">
        <title>Paenibacillus sp. JX-17 nov. isolated from soil.</title>
        <authorList>
            <person name="Wan Y."/>
            <person name="Liu B."/>
        </authorList>
    </citation>
    <scope>NUCLEOTIDE SEQUENCE [LARGE SCALE GENOMIC DNA]</scope>
    <source>
        <strain evidence="3 4">JX-17</strain>
    </source>
</reference>
<dbReference type="Pfam" id="PF13556">
    <property type="entry name" value="HTH_30"/>
    <property type="match status" value="1"/>
</dbReference>
<evidence type="ECO:0000313" key="3">
    <source>
        <dbReference type="EMBL" id="MDO7905588.1"/>
    </source>
</evidence>
<dbReference type="PANTHER" id="PTHR33744">
    <property type="entry name" value="CARBOHYDRATE DIACID REGULATOR"/>
    <property type="match status" value="1"/>
</dbReference>
<evidence type="ECO:0000313" key="4">
    <source>
        <dbReference type="Proteomes" id="UP001240171"/>
    </source>
</evidence>
<dbReference type="PANTHER" id="PTHR33744:SF15">
    <property type="entry name" value="CARBOHYDRATE DIACID REGULATOR"/>
    <property type="match status" value="1"/>
</dbReference>
<dbReference type="InterPro" id="IPR012914">
    <property type="entry name" value="PucR_dom"/>
</dbReference>
<evidence type="ECO:0000259" key="2">
    <source>
        <dbReference type="Pfam" id="PF13556"/>
    </source>
</evidence>
<name>A0ABT9CAL5_9BACL</name>
<sequence length="535" mass="61155">MHLTVKDALQIYPLSEAKLVAGVQGTTRTMKSVNVIDAPDIADWTRSGEMLFTTGFAMKDNPGEARQLMRKLNDKGCAGLGIKLGRFWERIPSAFLEEADRLQLPLLELPFQFTFSDQMNALFRAEHERSTRVLQSVLERQKQLMQFALQSRRHDNVFAELEQILANPVVIVGSRGHVLYDPNSCTEQAGLLSGWPWKSAYTRVKWNSGSCHRIHIQRNEELLGSLLVFTEGGLPLRPEEELFRQAADVLAFTMDLSGRHQALSNVQEEVQQLVARYLERKMSFGELVSFTDKLGLNWLAGPYQCVLTTVEGSGLSRENQLDHLFRELHFNPHLQLGPALHFQMEQGILSLYASLDQRDAGDVLECLFRDNAAELAKPGDGSGPRFWISRLKLEPESLREAYEECQDTRCLAIRFGMKDPVLQFQALEFAYLFQHVPDHVMRTYCEKVLEPLSYDSQSNPMLMQTLEAYIDNDGLINEAAKQLYVHRNTVAYRMEKISSLLQMDFKKTNDLLKLKIVFTFMNFLRKGGQKEIKEK</sequence>
<proteinExistence type="predicted"/>
<feature type="domain" description="PucR C-terminal helix-turn-helix" evidence="2">
    <location>
        <begin position="462"/>
        <end position="516"/>
    </location>
</feature>
<accession>A0ABT9CAL5</accession>
<dbReference type="RefSeq" id="WP_305022793.1">
    <property type="nucleotide sequence ID" value="NZ_JAUQTB010000002.1"/>
</dbReference>
<dbReference type="Gene3D" id="1.10.10.2840">
    <property type="entry name" value="PucR C-terminal helix-turn-helix domain"/>
    <property type="match status" value="1"/>
</dbReference>
<evidence type="ECO:0000259" key="1">
    <source>
        <dbReference type="Pfam" id="PF07905"/>
    </source>
</evidence>
<protein>
    <submittedName>
        <fullName evidence="3">PucR family transcriptional regulator ligand-binding domain-containing protein</fullName>
    </submittedName>
</protein>
<dbReference type="EMBL" id="JAUQTB010000002">
    <property type="protein sequence ID" value="MDO7905588.1"/>
    <property type="molecule type" value="Genomic_DNA"/>
</dbReference>
<organism evidence="3 4">
    <name type="scientific">Paenibacillus lacisoli</name>
    <dbReference type="NCBI Taxonomy" id="3064525"/>
    <lineage>
        <taxon>Bacteria</taxon>
        <taxon>Bacillati</taxon>
        <taxon>Bacillota</taxon>
        <taxon>Bacilli</taxon>
        <taxon>Bacillales</taxon>
        <taxon>Paenibacillaceae</taxon>
        <taxon>Paenibacillus</taxon>
    </lineage>
</organism>